<proteinExistence type="predicted"/>
<dbReference type="InterPro" id="IPR000477">
    <property type="entry name" value="RT_dom"/>
</dbReference>
<sequence length="1244" mass="141056">MLERLARNEYYCFLDGFSGYFQIPIDPEDQEKTTFTCPFGTFAYRHMPFGLCNAPATFQLCMTAIFQDMIENCMEVFMDDFSVFGNSFDDCLSSLDRVLARCEEFHLVLNWEKCHFMVRECIVRGHKISKDGLEVDKAKIDTISKLPPPTNIKGVRSFLGHAGFYRRFIQDFSKISRPLTKLLEKDAPFIFDEKCISAFETLKRHLTNAPIMVPPDWDQPFEIMCDASDYAAGAVLGQRKNNHFQPICYASRTLNDAQENYTTTENKIEKGLRALCHLVKLVMISTVRSAFDHRGSIVVALLTQVDLVDESVNQDTNGEVKIKFVSMAENLVENSLAFLEDRSSFRVPSGESDKRGHAEDCVQIKVRMFRVRSDDVRITNALAMFMDLTNRVSTLMLDRSVIVFTYDILIYSKSKGEHVKLLVEVLETLRKEKLYSKLQMVHPRLLGICDVFGKTYEKDCEVVGVFSVAKARSSSCLESCATNPATGGRGKKVAHMPFGLCNAPATFQLCMTAIFQDMIENCMEVFMDDFSVFGNSFDDCLSSLDRVLARCEEFHLVLNWEKCHFMVREGIVLGHKISKDGLEVDKAKIDTISKLPPPTNIKGVRSFLGHAGFYRRFIQDFSKISRPLTKLLEKDAPFIFDEKCISAFETLKRHLTNAPIMVPPDWDQPFEIMCDASDYAAGAVLGQRKNNHFQPICYASRTLNDAQENYTTTENKIEKGLRALCHLVKLVMISTVRSAFDHRGSIVVALLTQVDLVDESVNQDTNGEVKIKFVSMAENLVENSLAFLEDRSSFRVPSGESDKRGHAEDCVQIKVRMFRVRSDDVRITNALAMFMDLTNRVSTLMLDRSVIVFTYDILIYSKSKGEHVKLLVEVLETLRKEKLYSKLQMVHPRLLGICDVFGKTYEKDCEVVGVFSVAKARSSSCLESCATNPATGGRGKKVAHMPFGLCNAPATFQLCMTAIFQDMIENCMEVFMDDFSVFGNSFDDCLSSLDRVLARCEEFHLVLNWEKCHFMVREGIVLGHKISKDGLEVDKAKIDTISKLPPPTNIKGVRSFLGHAGFYRRFIQDFSKISRPLTKLLEKDAPFIFYEKCISAFETLKRHLTNAPIMVPPDWDQPFEIMCDASDYAAGAVLGQRVEVYIANLKGKFFSDLKYYFWSKPYLFRIGPDRIHRRCVSGPATWDILTNCHKGPTGGHFGANLTARKVLESGFYWPTIFKDAHTLIKTCDACQRAGNITKKDEMPQ</sequence>
<gene>
    <name evidence="2" type="ORF">OSB04_003028</name>
</gene>
<dbReference type="InterPro" id="IPR051320">
    <property type="entry name" value="Viral_Replic_Matur_Polypro"/>
</dbReference>
<feature type="domain" description="Reverse transcriptase" evidence="1">
    <location>
        <begin position="1"/>
        <end position="135"/>
    </location>
</feature>
<accession>A0AA38WMU8</accession>
<keyword evidence="3" id="KW-1185">Reference proteome</keyword>
<dbReference type="Pfam" id="PF00078">
    <property type="entry name" value="RVT_1"/>
    <property type="match status" value="3"/>
</dbReference>
<name>A0AA38WMU8_9ASTR</name>
<dbReference type="FunFam" id="3.30.70.270:FF:000026">
    <property type="entry name" value="Transposon Ty3-G Gag-Pol polyprotein"/>
    <property type="match status" value="3"/>
</dbReference>
<reference evidence="2" key="1">
    <citation type="submission" date="2023-03" db="EMBL/GenBank/DDBJ databases">
        <title>Chromosome-scale reference genome and RAD-based genetic map of yellow starthistle (Centaurea solstitialis) reveal putative structural variation and QTLs associated with invader traits.</title>
        <authorList>
            <person name="Reatini B."/>
            <person name="Cang F.A."/>
            <person name="Jiang Q."/>
            <person name="Mckibben M.T.W."/>
            <person name="Barker M.S."/>
            <person name="Rieseberg L.H."/>
            <person name="Dlugosch K.M."/>
        </authorList>
    </citation>
    <scope>NUCLEOTIDE SEQUENCE</scope>
    <source>
        <strain evidence="2">CAN-66</strain>
        <tissue evidence="2">Leaf</tissue>
    </source>
</reference>
<dbReference type="CDD" id="cd01647">
    <property type="entry name" value="RT_LTR"/>
    <property type="match status" value="3"/>
</dbReference>
<organism evidence="2 3">
    <name type="scientific">Centaurea solstitialis</name>
    <name type="common">yellow star-thistle</name>
    <dbReference type="NCBI Taxonomy" id="347529"/>
    <lineage>
        <taxon>Eukaryota</taxon>
        <taxon>Viridiplantae</taxon>
        <taxon>Streptophyta</taxon>
        <taxon>Embryophyta</taxon>
        <taxon>Tracheophyta</taxon>
        <taxon>Spermatophyta</taxon>
        <taxon>Magnoliopsida</taxon>
        <taxon>eudicotyledons</taxon>
        <taxon>Gunneridae</taxon>
        <taxon>Pentapetalae</taxon>
        <taxon>asterids</taxon>
        <taxon>campanulids</taxon>
        <taxon>Asterales</taxon>
        <taxon>Asteraceae</taxon>
        <taxon>Carduoideae</taxon>
        <taxon>Cardueae</taxon>
        <taxon>Centaureinae</taxon>
        <taxon>Centaurea</taxon>
    </lineage>
</organism>
<dbReference type="Pfam" id="PF17919">
    <property type="entry name" value="RT_RNaseH_2"/>
    <property type="match status" value="3"/>
</dbReference>
<dbReference type="Gene3D" id="1.10.340.70">
    <property type="match status" value="1"/>
</dbReference>
<evidence type="ECO:0000259" key="1">
    <source>
        <dbReference type="PROSITE" id="PS50878"/>
    </source>
</evidence>
<dbReference type="EMBL" id="JARYMX010000001">
    <property type="protein sequence ID" value="KAJ9567062.1"/>
    <property type="molecule type" value="Genomic_DNA"/>
</dbReference>
<evidence type="ECO:0000313" key="2">
    <source>
        <dbReference type="EMBL" id="KAJ9567062.1"/>
    </source>
</evidence>
<dbReference type="Proteomes" id="UP001172457">
    <property type="component" value="Chromosome 1"/>
</dbReference>
<protein>
    <recommendedName>
        <fullName evidence="1">Reverse transcriptase domain-containing protein</fullName>
    </recommendedName>
</protein>
<dbReference type="PROSITE" id="PS50878">
    <property type="entry name" value="RT_POL"/>
    <property type="match status" value="1"/>
</dbReference>
<dbReference type="InterPro" id="IPR043128">
    <property type="entry name" value="Rev_trsase/Diguanyl_cyclase"/>
</dbReference>
<dbReference type="PANTHER" id="PTHR33064:SF39">
    <property type="match status" value="1"/>
</dbReference>
<dbReference type="AlphaFoldDB" id="A0AA38WMU8"/>
<comment type="caution">
    <text evidence="2">The sequence shown here is derived from an EMBL/GenBank/DDBJ whole genome shotgun (WGS) entry which is preliminary data.</text>
</comment>
<dbReference type="InterPro" id="IPR041577">
    <property type="entry name" value="RT_RNaseH_2"/>
</dbReference>
<dbReference type="Pfam" id="PF17921">
    <property type="entry name" value="Integrase_H2C2"/>
    <property type="match status" value="1"/>
</dbReference>
<evidence type="ECO:0000313" key="3">
    <source>
        <dbReference type="Proteomes" id="UP001172457"/>
    </source>
</evidence>
<dbReference type="PANTHER" id="PTHR33064">
    <property type="entry name" value="POL PROTEIN"/>
    <property type="match status" value="1"/>
</dbReference>
<dbReference type="InterPro" id="IPR041588">
    <property type="entry name" value="Integrase_H2C2"/>
</dbReference>
<dbReference type="InterPro" id="IPR043502">
    <property type="entry name" value="DNA/RNA_pol_sf"/>
</dbReference>
<dbReference type="SUPFAM" id="SSF56672">
    <property type="entry name" value="DNA/RNA polymerases"/>
    <property type="match status" value="5"/>
</dbReference>
<dbReference type="Gene3D" id="3.30.70.270">
    <property type="match status" value="8"/>
</dbReference>